<dbReference type="PANTHER" id="PTHR46621:SF1">
    <property type="entry name" value="SNRNA-ACTIVATING PROTEIN COMPLEX SUBUNIT 4"/>
    <property type="match status" value="1"/>
</dbReference>
<keyword evidence="4" id="KW-0539">Nucleus</keyword>
<dbReference type="InterPro" id="IPR017930">
    <property type="entry name" value="Myb_dom"/>
</dbReference>
<evidence type="ECO:0000256" key="4">
    <source>
        <dbReference type="ARBA" id="ARBA00023242"/>
    </source>
</evidence>
<evidence type="ECO:0000256" key="3">
    <source>
        <dbReference type="ARBA" id="ARBA00023163"/>
    </source>
</evidence>
<dbReference type="KEGG" id="tva:4767770"/>
<sequence>MTAHTTREHSQARVRAPFTKEEDQQLLKLVGCFGDNAWRIVAAGMGDRTAKQCKDRYFNSLAPNLMNGEWTKEEERLLYEKVNEFGKKWSVIAKYFMNRGPNNLKNHWNRVMLRKQASFAPSVEPSVVQDEVVPFHSDFDEFDNSICFFEEVFEGTF</sequence>
<dbReference type="OrthoDB" id="25497at2759"/>
<keyword evidence="3" id="KW-0804">Transcription</keyword>
<dbReference type="AlphaFoldDB" id="A2EBX1"/>
<feature type="domain" description="HTH myb-type" evidence="6">
    <location>
        <begin position="10"/>
        <end position="65"/>
    </location>
</feature>
<dbReference type="GO" id="GO:0000978">
    <property type="term" value="F:RNA polymerase II cis-regulatory region sequence-specific DNA binding"/>
    <property type="evidence" value="ECO:0000318"/>
    <property type="project" value="GO_Central"/>
</dbReference>
<dbReference type="GO" id="GO:0006355">
    <property type="term" value="P:regulation of DNA-templated transcription"/>
    <property type="evidence" value="ECO:0000318"/>
    <property type="project" value="GO_Central"/>
</dbReference>
<dbReference type="RefSeq" id="XP_001322062.1">
    <property type="nucleotide sequence ID" value="XM_001322027.1"/>
</dbReference>
<reference evidence="7" key="1">
    <citation type="submission" date="2006-10" db="EMBL/GenBank/DDBJ databases">
        <authorList>
            <person name="Amadeo P."/>
            <person name="Zhao Q."/>
            <person name="Wortman J."/>
            <person name="Fraser-Liggett C."/>
            <person name="Carlton J."/>
        </authorList>
    </citation>
    <scope>NUCLEOTIDE SEQUENCE</scope>
    <source>
        <strain evidence="7">G3</strain>
    </source>
</reference>
<keyword evidence="2 7" id="KW-0238">DNA-binding</keyword>
<name>A2EBX1_TRIV3</name>
<evidence type="ECO:0000313" key="8">
    <source>
        <dbReference type="Proteomes" id="UP000001542"/>
    </source>
</evidence>
<evidence type="ECO:0000256" key="2">
    <source>
        <dbReference type="ARBA" id="ARBA00023125"/>
    </source>
</evidence>
<feature type="domain" description="HTH myb-type" evidence="6">
    <location>
        <begin position="68"/>
        <end position="116"/>
    </location>
</feature>
<dbReference type="Proteomes" id="UP000001542">
    <property type="component" value="Unassembled WGS sequence"/>
</dbReference>
<dbReference type="GO" id="GO:0005634">
    <property type="term" value="C:nucleus"/>
    <property type="evidence" value="ECO:0000318"/>
    <property type="project" value="GO_Central"/>
</dbReference>
<dbReference type="STRING" id="5722.A2EBX1"/>
<dbReference type="PANTHER" id="PTHR46621">
    <property type="entry name" value="SNRNA-ACTIVATING PROTEIN COMPLEX SUBUNIT 4"/>
    <property type="match status" value="1"/>
</dbReference>
<dbReference type="EMBL" id="DS113349">
    <property type="protein sequence ID" value="EAY09839.1"/>
    <property type="molecule type" value="Genomic_DNA"/>
</dbReference>
<gene>
    <name evidence="7" type="ORF">TVAG_259200</name>
</gene>
<dbReference type="GO" id="GO:0000981">
    <property type="term" value="F:DNA-binding transcription factor activity, RNA polymerase II-specific"/>
    <property type="evidence" value="ECO:0000318"/>
    <property type="project" value="GO_Central"/>
</dbReference>
<dbReference type="VEuPathDB" id="TrichDB:TVAGG3_0652600"/>
<dbReference type="Gene3D" id="1.10.10.60">
    <property type="entry name" value="Homeodomain-like"/>
    <property type="match status" value="2"/>
</dbReference>
<keyword evidence="1" id="KW-0805">Transcription regulation</keyword>
<feature type="domain" description="Myb-like" evidence="5">
    <location>
        <begin position="10"/>
        <end position="61"/>
    </location>
</feature>
<proteinExistence type="predicted"/>
<dbReference type="InParanoid" id="A2EBX1"/>
<feature type="domain" description="Myb-like" evidence="5">
    <location>
        <begin position="62"/>
        <end position="112"/>
    </location>
</feature>
<organism evidence="7 8">
    <name type="scientific">Trichomonas vaginalis (strain ATCC PRA-98 / G3)</name>
    <dbReference type="NCBI Taxonomy" id="412133"/>
    <lineage>
        <taxon>Eukaryota</taxon>
        <taxon>Metamonada</taxon>
        <taxon>Parabasalia</taxon>
        <taxon>Trichomonadida</taxon>
        <taxon>Trichomonadidae</taxon>
        <taxon>Trichomonas</taxon>
    </lineage>
</organism>
<evidence type="ECO:0000259" key="5">
    <source>
        <dbReference type="PROSITE" id="PS50090"/>
    </source>
</evidence>
<dbReference type="eggNOG" id="KOG0048">
    <property type="taxonomic scope" value="Eukaryota"/>
</dbReference>
<evidence type="ECO:0000256" key="1">
    <source>
        <dbReference type="ARBA" id="ARBA00023015"/>
    </source>
</evidence>
<dbReference type="VEuPathDB" id="TrichDB:TVAG_259200"/>
<evidence type="ECO:0000313" key="7">
    <source>
        <dbReference type="EMBL" id="EAY09839.1"/>
    </source>
</evidence>
<dbReference type="Pfam" id="PF13921">
    <property type="entry name" value="Myb_DNA-bind_6"/>
    <property type="match status" value="1"/>
</dbReference>
<dbReference type="SMART" id="SM00717">
    <property type="entry name" value="SANT"/>
    <property type="match status" value="2"/>
</dbReference>
<dbReference type="InterPro" id="IPR051575">
    <property type="entry name" value="Myb-like_DNA-bd"/>
</dbReference>
<dbReference type="PROSITE" id="PS50090">
    <property type="entry name" value="MYB_LIKE"/>
    <property type="match status" value="2"/>
</dbReference>
<reference evidence="7" key="2">
    <citation type="journal article" date="2007" name="Science">
        <title>Draft genome sequence of the sexually transmitted pathogen Trichomonas vaginalis.</title>
        <authorList>
            <person name="Carlton J.M."/>
            <person name="Hirt R.P."/>
            <person name="Silva J.C."/>
            <person name="Delcher A.L."/>
            <person name="Schatz M."/>
            <person name="Zhao Q."/>
            <person name="Wortman J.R."/>
            <person name="Bidwell S.L."/>
            <person name="Alsmark U.C.M."/>
            <person name="Besteiro S."/>
            <person name="Sicheritz-Ponten T."/>
            <person name="Noel C.J."/>
            <person name="Dacks J.B."/>
            <person name="Foster P.G."/>
            <person name="Simillion C."/>
            <person name="Van de Peer Y."/>
            <person name="Miranda-Saavedra D."/>
            <person name="Barton G.J."/>
            <person name="Westrop G.D."/>
            <person name="Mueller S."/>
            <person name="Dessi D."/>
            <person name="Fiori P.L."/>
            <person name="Ren Q."/>
            <person name="Paulsen I."/>
            <person name="Zhang H."/>
            <person name="Bastida-Corcuera F.D."/>
            <person name="Simoes-Barbosa A."/>
            <person name="Brown M.T."/>
            <person name="Hayes R.D."/>
            <person name="Mukherjee M."/>
            <person name="Okumura C.Y."/>
            <person name="Schneider R."/>
            <person name="Smith A.J."/>
            <person name="Vanacova S."/>
            <person name="Villalvazo M."/>
            <person name="Haas B.J."/>
            <person name="Pertea M."/>
            <person name="Feldblyum T.V."/>
            <person name="Utterback T.R."/>
            <person name="Shu C.L."/>
            <person name="Osoegawa K."/>
            <person name="de Jong P.J."/>
            <person name="Hrdy I."/>
            <person name="Horvathova L."/>
            <person name="Zubacova Z."/>
            <person name="Dolezal P."/>
            <person name="Malik S.B."/>
            <person name="Logsdon J.M. Jr."/>
            <person name="Henze K."/>
            <person name="Gupta A."/>
            <person name="Wang C.C."/>
            <person name="Dunne R.L."/>
            <person name="Upcroft J.A."/>
            <person name="Upcroft P."/>
            <person name="White O."/>
            <person name="Salzberg S.L."/>
            <person name="Tang P."/>
            <person name="Chiu C.-H."/>
            <person name="Lee Y.-S."/>
            <person name="Embley T.M."/>
            <person name="Coombs G.H."/>
            <person name="Mottram J.C."/>
            <person name="Tachezy J."/>
            <person name="Fraser-Liggett C.M."/>
            <person name="Johnson P.J."/>
        </authorList>
    </citation>
    <scope>NUCLEOTIDE SEQUENCE [LARGE SCALE GENOMIC DNA]</scope>
    <source>
        <strain evidence="7">G3</strain>
    </source>
</reference>
<accession>A2EBX1</accession>
<evidence type="ECO:0000259" key="6">
    <source>
        <dbReference type="PROSITE" id="PS51294"/>
    </source>
</evidence>
<dbReference type="CDD" id="cd00167">
    <property type="entry name" value="SANT"/>
    <property type="match status" value="2"/>
</dbReference>
<dbReference type="InterPro" id="IPR009057">
    <property type="entry name" value="Homeodomain-like_sf"/>
</dbReference>
<dbReference type="SMR" id="A2EBX1"/>
<dbReference type="InterPro" id="IPR001005">
    <property type="entry name" value="SANT/Myb"/>
</dbReference>
<dbReference type="SUPFAM" id="SSF46689">
    <property type="entry name" value="Homeodomain-like"/>
    <property type="match status" value="1"/>
</dbReference>
<protein>
    <submittedName>
        <fullName evidence="7">Myb-like DNA-binding domain containing protein</fullName>
    </submittedName>
</protein>
<dbReference type="PROSITE" id="PS51294">
    <property type="entry name" value="HTH_MYB"/>
    <property type="match status" value="2"/>
</dbReference>
<keyword evidence="8" id="KW-1185">Reference proteome</keyword>